<name>A0A0H2RI53_9AGAM</name>
<feature type="compositionally biased region" description="Basic and acidic residues" evidence="1">
    <location>
        <begin position="127"/>
        <end position="150"/>
    </location>
</feature>
<feature type="region of interest" description="Disordered" evidence="1">
    <location>
        <begin position="1"/>
        <end position="36"/>
    </location>
</feature>
<keyword evidence="3" id="KW-1185">Reference proteome</keyword>
<feature type="region of interest" description="Disordered" evidence="1">
    <location>
        <begin position="71"/>
        <end position="105"/>
    </location>
</feature>
<evidence type="ECO:0000256" key="1">
    <source>
        <dbReference type="SAM" id="MobiDB-lite"/>
    </source>
</evidence>
<protein>
    <submittedName>
        <fullName evidence="2">Uncharacterized protein</fullName>
    </submittedName>
</protein>
<sequence length="192" mass="21417">MLSRQNVAKHRTAGSGSSSHGSASHAKLSKPHAPIARDTHYEQELHPTLRAPAPPRTWSNESIAGSTISTATTSAGMSSAAAHERAKAATAHHHERRKMESISDSPALLVRPTEAQLVARDLHKREGRAMRDPSPEEQARINRSHADHHLHGGRSRQSRRWKRRDDRVGFIDERHTLDDYKATLRSECRATF</sequence>
<dbReference type="InParanoid" id="A0A0H2RI53"/>
<feature type="compositionally biased region" description="Basic residues" evidence="1">
    <location>
        <begin position="151"/>
        <end position="162"/>
    </location>
</feature>
<dbReference type="AlphaFoldDB" id="A0A0H2RI53"/>
<proteinExistence type="predicted"/>
<accession>A0A0H2RI53</accession>
<reference evidence="2 3" key="1">
    <citation type="submission" date="2015-04" db="EMBL/GenBank/DDBJ databases">
        <title>Complete genome sequence of Schizopora paradoxa KUC8140, a cosmopolitan wood degrader in East Asia.</title>
        <authorList>
            <consortium name="DOE Joint Genome Institute"/>
            <person name="Min B."/>
            <person name="Park H."/>
            <person name="Jang Y."/>
            <person name="Kim J.-J."/>
            <person name="Kim K.H."/>
            <person name="Pangilinan J."/>
            <person name="Lipzen A."/>
            <person name="Riley R."/>
            <person name="Grigoriev I.V."/>
            <person name="Spatafora J.W."/>
            <person name="Choi I.-G."/>
        </authorList>
    </citation>
    <scope>NUCLEOTIDE SEQUENCE [LARGE SCALE GENOMIC DNA]</scope>
    <source>
        <strain evidence="2 3">KUC8140</strain>
    </source>
</reference>
<evidence type="ECO:0000313" key="3">
    <source>
        <dbReference type="Proteomes" id="UP000053477"/>
    </source>
</evidence>
<dbReference type="EMBL" id="KQ086065">
    <property type="protein sequence ID" value="KLO09143.1"/>
    <property type="molecule type" value="Genomic_DNA"/>
</dbReference>
<feature type="compositionally biased region" description="Low complexity" evidence="1">
    <location>
        <begin position="71"/>
        <end position="81"/>
    </location>
</feature>
<feature type="compositionally biased region" description="Low complexity" evidence="1">
    <location>
        <begin position="13"/>
        <end position="26"/>
    </location>
</feature>
<feature type="region of interest" description="Disordered" evidence="1">
    <location>
        <begin position="127"/>
        <end position="166"/>
    </location>
</feature>
<organism evidence="2 3">
    <name type="scientific">Schizopora paradoxa</name>
    <dbReference type="NCBI Taxonomy" id="27342"/>
    <lineage>
        <taxon>Eukaryota</taxon>
        <taxon>Fungi</taxon>
        <taxon>Dikarya</taxon>
        <taxon>Basidiomycota</taxon>
        <taxon>Agaricomycotina</taxon>
        <taxon>Agaricomycetes</taxon>
        <taxon>Hymenochaetales</taxon>
        <taxon>Schizoporaceae</taxon>
        <taxon>Schizopora</taxon>
    </lineage>
</organism>
<gene>
    <name evidence="2" type="ORF">SCHPADRAFT_908052</name>
</gene>
<evidence type="ECO:0000313" key="2">
    <source>
        <dbReference type="EMBL" id="KLO09143.1"/>
    </source>
</evidence>
<dbReference type="Proteomes" id="UP000053477">
    <property type="component" value="Unassembled WGS sequence"/>
</dbReference>